<evidence type="ECO:0000313" key="7">
    <source>
        <dbReference type="EMBL" id="RDV15843.1"/>
    </source>
</evidence>
<dbReference type="InterPro" id="IPR036291">
    <property type="entry name" value="NAD(P)-bd_dom_sf"/>
</dbReference>
<dbReference type="AlphaFoldDB" id="A0A3D8LEP0"/>
<dbReference type="InterPro" id="IPR047109">
    <property type="entry name" value="CAD-like"/>
</dbReference>
<protein>
    <submittedName>
        <fullName evidence="7">NAD(P)-dependent alcohol dehydrogenase</fullName>
    </submittedName>
</protein>
<evidence type="ECO:0000259" key="6">
    <source>
        <dbReference type="SMART" id="SM00829"/>
    </source>
</evidence>
<dbReference type="GO" id="GO:0008270">
    <property type="term" value="F:zinc ion binding"/>
    <property type="evidence" value="ECO:0007669"/>
    <property type="project" value="InterPro"/>
</dbReference>
<dbReference type="SUPFAM" id="SSF51735">
    <property type="entry name" value="NAD(P)-binding Rossmann-fold domains"/>
    <property type="match status" value="1"/>
</dbReference>
<dbReference type="InterPro" id="IPR020843">
    <property type="entry name" value="ER"/>
</dbReference>
<evidence type="ECO:0000256" key="1">
    <source>
        <dbReference type="ARBA" id="ARBA00001947"/>
    </source>
</evidence>
<keyword evidence="8" id="KW-1185">Reference proteome</keyword>
<dbReference type="CDD" id="cd05283">
    <property type="entry name" value="CAD1"/>
    <property type="match status" value="1"/>
</dbReference>
<keyword evidence="2 5" id="KW-0479">Metal-binding</keyword>
<dbReference type="Pfam" id="PF00107">
    <property type="entry name" value="ADH_zinc_N"/>
    <property type="match status" value="1"/>
</dbReference>
<dbReference type="PANTHER" id="PTHR42683">
    <property type="entry name" value="ALDEHYDE REDUCTASE"/>
    <property type="match status" value="1"/>
</dbReference>
<gene>
    <name evidence="7" type="ORF">DXT99_07540</name>
</gene>
<dbReference type="SUPFAM" id="SSF50129">
    <property type="entry name" value="GroES-like"/>
    <property type="match status" value="1"/>
</dbReference>
<dbReference type="GO" id="GO:0008106">
    <property type="term" value="F:alcohol dehydrogenase (NADP+) activity"/>
    <property type="evidence" value="ECO:0007669"/>
    <property type="project" value="UniProtKB-ARBA"/>
</dbReference>
<accession>A0A3D8LEP0</accession>
<dbReference type="Gene3D" id="3.90.180.10">
    <property type="entry name" value="Medium-chain alcohol dehydrogenases, catalytic domain"/>
    <property type="match status" value="1"/>
</dbReference>
<dbReference type="PROSITE" id="PS00059">
    <property type="entry name" value="ADH_ZINC"/>
    <property type="match status" value="1"/>
</dbReference>
<sequence length="362" mass="39859">MLTTEPSTEKATATKSTHVKSYAAQDATSGLAPWDLERRAPGPHDVQMEILYCGVCHTDLHFARNDWGISMYPLVPGHEIVGVVTSVGEHVKKFKTGDIVGVGCMVDSCRTCDNCKNELEQYCSNGNVLTYSWYEKDGKTITYGGYAKQIVVNEDFVVRIPDTLPLEKVAPLLCAGITTYSPFKKWNIGKGHKVGVVGLGGLGHMAVKFGAAFGAEVTVLSTSPSKKEDAISLGAHKFVFTKDEEQVQKLAGYFDYIIDTVSSPHDYNLYLNMLKSDATIICLGVPPEQIQASPFPLLFQRRNIAGSIIGSIAETQEMLNFCADHKITSDVEVIDMKDINHAFERMEKSDVKYRFVIDIATL</sequence>
<dbReference type="Pfam" id="PF08240">
    <property type="entry name" value="ADH_N"/>
    <property type="match status" value="1"/>
</dbReference>
<comment type="similarity">
    <text evidence="5">Belongs to the zinc-containing alcohol dehydrogenase family.</text>
</comment>
<evidence type="ECO:0000313" key="8">
    <source>
        <dbReference type="Proteomes" id="UP000256708"/>
    </source>
</evidence>
<dbReference type="FunFam" id="3.40.50.720:FF:000022">
    <property type="entry name" value="Cinnamyl alcohol dehydrogenase"/>
    <property type="match status" value="1"/>
</dbReference>
<evidence type="ECO:0000256" key="3">
    <source>
        <dbReference type="ARBA" id="ARBA00022833"/>
    </source>
</evidence>
<dbReference type="InterPro" id="IPR013154">
    <property type="entry name" value="ADH-like_N"/>
</dbReference>
<evidence type="ECO:0000256" key="5">
    <source>
        <dbReference type="RuleBase" id="RU361277"/>
    </source>
</evidence>
<keyword evidence="4" id="KW-0560">Oxidoreductase</keyword>
<dbReference type="InterPro" id="IPR002328">
    <property type="entry name" value="ADH_Zn_CS"/>
</dbReference>
<organism evidence="7 8">
    <name type="scientific">Pontibacter diazotrophicus</name>
    <dbReference type="NCBI Taxonomy" id="1400979"/>
    <lineage>
        <taxon>Bacteria</taxon>
        <taxon>Pseudomonadati</taxon>
        <taxon>Bacteroidota</taxon>
        <taxon>Cytophagia</taxon>
        <taxon>Cytophagales</taxon>
        <taxon>Hymenobacteraceae</taxon>
        <taxon>Pontibacter</taxon>
    </lineage>
</organism>
<dbReference type="SMART" id="SM00829">
    <property type="entry name" value="PKS_ER"/>
    <property type="match status" value="1"/>
</dbReference>
<dbReference type="Proteomes" id="UP000256708">
    <property type="component" value="Unassembled WGS sequence"/>
</dbReference>
<name>A0A3D8LEP0_9BACT</name>
<evidence type="ECO:0000256" key="4">
    <source>
        <dbReference type="ARBA" id="ARBA00023002"/>
    </source>
</evidence>
<comment type="caution">
    <text evidence="7">The sequence shown here is derived from an EMBL/GenBank/DDBJ whole genome shotgun (WGS) entry which is preliminary data.</text>
</comment>
<dbReference type="RefSeq" id="WP_115564915.1">
    <property type="nucleotide sequence ID" value="NZ_QRGR01000007.1"/>
</dbReference>
<dbReference type="FunFam" id="3.90.180.10:FF:000004">
    <property type="entry name" value="probable cinnamyl alcohol dehydrogenase"/>
    <property type="match status" value="1"/>
</dbReference>
<evidence type="ECO:0000256" key="2">
    <source>
        <dbReference type="ARBA" id="ARBA00022723"/>
    </source>
</evidence>
<dbReference type="EMBL" id="QRGR01000007">
    <property type="protein sequence ID" value="RDV15843.1"/>
    <property type="molecule type" value="Genomic_DNA"/>
</dbReference>
<keyword evidence="3 5" id="KW-0862">Zinc</keyword>
<dbReference type="InterPro" id="IPR011032">
    <property type="entry name" value="GroES-like_sf"/>
</dbReference>
<proteinExistence type="inferred from homology"/>
<feature type="domain" description="Enoyl reductase (ER)" evidence="6">
    <location>
        <begin position="26"/>
        <end position="357"/>
    </location>
</feature>
<dbReference type="OrthoDB" id="9806940at2"/>
<dbReference type="InterPro" id="IPR013149">
    <property type="entry name" value="ADH-like_C"/>
</dbReference>
<dbReference type="Gene3D" id="3.40.50.720">
    <property type="entry name" value="NAD(P)-binding Rossmann-like Domain"/>
    <property type="match status" value="1"/>
</dbReference>
<reference evidence="8" key="1">
    <citation type="submission" date="2018-08" db="EMBL/GenBank/DDBJ databases">
        <authorList>
            <person name="Liu Z.-W."/>
            <person name="Du Z.-J."/>
        </authorList>
    </citation>
    <scope>NUCLEOTIDE SEQUENCE [LARGE SCALE GENOMIC DNA]</scope>
    <source>
        <strain evidence="8">H4X</strain>
    </source>
</reference>
<comment type="cofactor">
    <cofactor evidence="1 5">
        <name>Zn(2+)</name>
        <dbReference type="ChEBI" id="CHEBI:29105"/>
    </cofactor>
</comment>